<dbReference type="EMBL" id="KV921396">
    <property type="protein sequence ID" value="ORE16145.1"/>
    <property type="molecule type" value="Genomic_DNA"/>
</dbReference>
<dbReference type="PROSITE" id="PS50238">
    <property type="entry name" value="RHOGAP"/>
    <property type="match status" value="1"/>
</dbReference>
<dbReference type="GO" id="GO:0005096">
    <property type="term" value="F:GTPase activator activity"/>
    <property type="evidence" value="ECO:0007669"/>
    <property type="project" value="UniProtKB-KW"/>
</dbReference>
<dbReference type="InterPro" id="IPR000198">
    <property type="entry name" value="RhoGAP_dom"/>
</dbReference>
<sequence length="325" mass="36650">MDIDSNNKDNSISIKSWWKKFTHLSKQVIPKEVVEDHIFGVPLEESVQNAKATIGYADNGVQYIGFIPVIVAKCGSFLKDQGLYTEGVFRVSGSAKRIGELQQIFSTAPDYGRGLDWKGYSIHDAATVLRRYLNYLPEPVIVPSLYQAFRDTLNLDNEAKTVEQYQYLIGTLPLYNQYLLFYLLDLMALFAQHAHTTKMDAFNLAAVFTPGILLDPDNSLHPAQYKLSQKVVQFLVEHQHCFKMPKSAWLTTSSQDMPQPTVQTRPPPLPLHISGPAAISDKTDDDMDWSPIDKSGKIKRSKTMPTKPSRYGLNDPLQVIQLNKS</sequence>
<evidence type="ECO:0000256" key="1">
    <source>
        <dbReference type="ARBA" id="ARBA00022468"/>
    </source>
</evidence>
<feature type="region of interest" description="Disordered" evidence="2">
    <location>
        <begin position="252"/>
        <end position="325"/>
    </location>
</feature>
<dbReference type="PANTHER" id="PTHR15228">
    <property type="entry name" value="SPERMATHECAL PHYSIOLOGY VARIANT"/>
    <property type="match status" value="1"/>
</dbReference>
<feature type="compositionally biased region" description="Polar residues" evidence="2">
    <location>
        <begin position="252"/>
        <end position="264"/>
    </location>
</feature>
<dbReference type="GO" id="GO:0060237">
    <property type="term" value="P:regulation of fungal-type cell wall organization"/>
    <property type="evidence" value="ECO:0007669"/>
    <property type="project" value="TreeGrafter"/>
</dbReference>
<dbReference type="Proteomes" id="UP000242381">
    <property type="component" value="Unassembled WGS sequence"/>
</dbReference>
<feature type="domain" description="Rho-GAP" evidence="3">
    <location>
        <begin position="41"/>
        <end position="243"/>
    </location>
</feature>
<reference evidence="4 5" key="1">
    <citation type="journal article" date="2016" name="Proc. Natl. Acad. Sci. U.S.A.">
        <title>Lipid metabolic changes in an early divergent fungus govern the establishment of a mutualistic symbiosis with endobacteria.</title>
        <authorList>
            <person name="Lastovetsky O.A."/>
            <person name="Gaspar M.L."/>
            <person name="Mondo S.J."/>
            <person name="LaButti K.M."/>
            <person name="Sandor L."/>
            <person name="Grigoriev I.V."/>
            <person name="Henry S.A."/>
            <person name="Pawlowska T.E."/>
        </authorList>
    </citation>
    <scope>NUCLEOTIDE SEQUENCE [LARGE SCALE GENOMIC DNA]</scope>
    <source>
        <strain evidence="4 5">ATCC 11559</strain>
    </source>
</reference>
<dbReference type="VEuPathDB" id="FungiDB:BCV72DRAFT_220581"/>
<dbReference type="SUPFAM" id="SSF48350">
    <property type="entry name" value="GTPase activation domain, GAP"/>
    <property type="match status" value="1"/>
</dbReference>
<evidence type="ECO:0000259" key="3">
    <source>
        <dbReference type="PROSITE" id="PS50238"/>
    </source>
</evidence>
<evidence type="ECO:0000256" key="2">
    <source>
        <dbReference type="SAM" id="MobiDB-lite"/>
    </source>
</evidence>
<keyword evidence="1" id="KW-0343">GTPase activation</keyword>
<dbReference type="InterPro" id="IPR051025">
    <property type="entry name" value="RhoGAP"/>
</dbReference>
<dbReference type="SMART" id="SM00324">
    <property type="entry name" value="RhoGAP"/>
    <property type="match status" value="1"/>
</dbReference>
<dbReference type="OMA" id="IAQQDWF"/>
<dbReference type="GO" id="GO:0005938">
    <property type="term" value="C:cell cortex"/>
    <property type="evidence" value="ECO:0007669"/>
    <property type="project" value="TreeGrafter"/>
</dbReference>
<organism evidence="4 5">
    <name type="scientific">Rhizopus microsporus</name>
    <dbReference type="NCBI Taxonomy" id="58291"/>
    <lineage>
        <taxon>Eukaryota</taxon>
        <taxon>Fungi</taxon>
        <taxon>Fungi incertae sedis</taxon>
        <taxon>Mucoromycota</taxon>
        <taxon>Mucoromycotina</taxon>
        <taxon>Mucoromycetes</taxon>
        <taxon>Mucorales</taxon>
        <taxon>Mucorineae</taxon>
        <taxon>Rhizopodaceae</taxon>
        <taxon>Rhizopus</taxon>
    </lineage>
</organism>
<name>A0A0A1MRT8_RHIZD</name>
<accession>A0A0A1MRT8</accession>
<dbReference type="Pfam" id="PF00620">
    <property type="entry name" value="RhoGAP"/>
    <property type="match status" value="1"/>
</dbReference>
<dbReference type="PANTHER" id="PTHR15228:SF25">
    <property type="entry name" value="F-BAR DOMAIN-CONTAINING PROTEIN"/>
    <property type="match status" value="1"/>
</dbReference>
<gene>
    <name evidence="4" type="ORF">BCV71DRAFT_22044</name>
</gene>
<dbReference type="Gene3D" id="1.10.555.10">
    <property type="entry name" value="Rho GTPase activation protein"/>
    <property type="match status" value="1"/>
</dbReference>
<proteinExistence type="predicted"/>
<dbReference type="InterPro" id="IPR008936">
    <property type="entry name" value="Rho_GTPase_activation_prot"/>
</dbReference>
<protein>
    <submittedName>
        <fullName evidence="4">Rho GTPase activation protein</fullName>
    </submittedName>
</protein>
<dbReference type="AlphaFoldDB" id="A0A0A1MRT8"/>
<evidence type="ECO:0000313" key="5">
    <source>
        <dbReference type="Proteomes" id="UP000242381"/>
    </source>
</evidence>
<evidence type="ECO:0000313" key="4">
    <source>
        <dbReference type="EMBL" id="ORE16145.1"/>
    </source>
</evidence>
<dbReference type="GO" id="GO:0007165">
    <property type="term" value="P:signal transduction"/>
    <property type="evidence" value="ECO:0007669"/>
    <property type="project" value="InterPro"/>
</dbReference>